<organism evidence="1 2">
    <name type="scientific">Lindgomyces ingoldianus</name>
    <dbReference type="NCBI Taxonomy" id="673940"/>
    <lineage>
        <taxon>Eukaryota</taxon>
        <taxon>Fungi</taxon>
        <taxon>Dikarya</taxon>
        <taxon>Ascomycota</taxon>
        <taxon>Pezizomycotina</taxon>
        <taxon>Dothideomycetes</taxon>
        <taxon>Pleosporomycetidae</taxon>
        <taxon>Pleosporales</taxon>
        <taxon>Lindgomycetaceae</taxon>
        <taxon>Lindgomyces</taxon>
    </lineage>
</organism>
<proteinExistence type="predicted"/>
<dbReference type="EMBL" id="MU003494">
    <property type="protein sequence ID" value="KAF2476699.1"/>
    <property type="molecule type" value="Genomic_DNA"/>
</dbReference>
<evidence type="ECO:0000313" key="2">
    <source>
        <dbReference type="Proteomes" id="UP000799755"/>
    </source>
</evidence>
<reference evidence="1" key="1">
    <citation type="journal article" date="2020" name="Stud. Mycol.">
        <title>101 Dothideomycetes genomes: a test case for predicting lifestyles and emergence of pathogens.</title>
        <authorList>
            <person name="Haridas S."/>
            <person name="Albert R."/>
            <person name="Binder M."/>
            <person name="Bloem J."/>
            <person name="Labutti K."/>
            <person name="Salamov A."/>
            <person name="Andreopoulos B."/>
            <person name="Baker S."/>
            <person name="Barry K."/>
            <person name="Bills G."/>
            <person name="Bluhm B."/>
            <person name="Cannon C."/>
            <person name="Castanera R."/>
            <person name="Culley D."/>
            <person name="Daum C."/>
            <person name="Ezra D."/>
            <person name="Gonzalez J."/>
            <person name="Henrissat B."/>
            <person name="Kuo A."/>
            <person name="Liang C."/>
            <person name="Lipzen A."/>
            <person name="Lutzoni F."/>
            <person name="Magnuson J."/>
            <person name="Mondo S."/>
            <person name="Nolan M."/>
            <person name="Ohm R."/>
            <person name="Pangilinan J."/>
            <person name="Park H.-J."/>
            <person name="Ramirez L."/>
            <person name="Alfaro M."/>
            <person name="Sun H."/>
            <person name="Tritt A."/>
            <person name="Yoshinaga Y."/>
            <person name="Zwiers L.-H."/>
            <person name="Turgeon B."/>
            <person name="Goodwin S."/>
            <person name="Spatafora J."/>
            <person name="Crous P."/>
            <person name="Grigoriev I."/>
        </authorList>
    </citation>
    <scope>NUCLEOTIDE SEQUENCE</scope>
    <source>
        <strain evidence="1">ATCC 200398</strain>
    </source>
</reference>
<accession>A0ACB6RBP9</accession>
<protein>
    <submittedName>
        <fullName evidence="1">Uncharacterized protein</fullName>
    </submittedName>
</protein>
<evidence type="ECO:0000313" key="1">
    <source>
        <dbReference type="EMBL" id="KAF2476699.1"/>
    </source>
</evidence>
<gene>
    <name evidence="1" type="ORF">BDR25DRAFT_349766</name>
</gene>
<comment type="caution">
    <text evidence="1">The sequence shown here is derived from an EMBL/GenBank/DDBJ whole genome shotgun (WGS) entry which is preliminary data.</text>
</comment>
<name>A0ACB6RBP9_9PLEO</name>
<keyword evidence="2" id="KW-1185">Reference proteome</keyword>
<sequence>MKGGISISEPLYKISNDTPFASLRIVAILVAPFKRHELAYWMLYSLHLYVRPSGQQAYPAKTPWTLKPFSPAQSGTVVIRRAPAKPAPQTTYHFSHSTHVSNTLPITMKGLDKANDASRDGKVDRLHMLASKIQYTKAASTLLQTAPLEDWEKIISPSTCQLDIQETKHVQYLLSSINDDVPKEEEIARCAEAIEV</sequence>
<dbReference type="Proteomes" id="UP000799755">
    <property type="component" value="Unassembled WGS sequence"/>
</dbReference>